<reference evidence="1" key="1">
    <citation type="submission" date="2021-01" db="EMBL/GenBank/DDBJ databases">
        <authorList>
            <person name="Corre E."/>
            <person name="Pelletier E."/>
            <person name="Niang G."/>
            <person name="Scheremetjew M."/>
            <person name="Finn R."/>
            <person name="Kale V."/>
            <person name="Holt S."/>
            <person name="Cochrane G."/>
            <person name="Meng A."/>
            <person name="Brown T."/>
            <person name="Cohen L."/>
        </authorList>
    </citation>
    <scope>NUCLEOTIDE SEQUENCE</scope>
    <source>
        <strain evidence="1">SL-175</strain>
    </source>
</reference>
<sequence>MSRVESVKGGEFTEDERGRAAAVRLVPAPASTLAKGNIPITVYIDAKKTGSGAAAVAMDGLVPLRCRVTIAGGSGSAAWSDVAASLAAIVSGAMVNSEPPMLLHTNQSAGCPVSEWCSLPNTAEFLAAHAVLKDASPAPCGGAGRRDRHRGGCCWGIRSGSWGWCG</sequence>
<dbReference type="AlphaFoldDB" id="A0A7S0SK09"/>
<gene>
    <name evidence="1" type="ORF">MANT1106_LOCUS9513</name>
</gene>
<name>A0A7S0SK09_9CHLO</name>
<evidence type="ECO:0000313" key="1">
    <source>
        <dbReference type="EMBL" id="CAD8706830.1"/>
    </source>
</evidence>
<organism evidence="1">
    <name type="scientific">Mantoniella antarctica</name>
    <dbReference type="NCBI Taxonomy" id="81844"/>
    <lineage>
        <taxon>Eukaryota</taxon>
        <taxon>Viridiplantae</taxon>
        <taxon>Chlorophyta</taxon>
        <taxon>Mamiellophyceae</taxon>
        <taxon>Mamiellales</taxon>
        <taxon>Mamiellaceae</taxon>
        <taxon>Mantoniella</taxon>
    </lineage>
</organism>
<protein>
    <submittedName>
        <fullName evidence="1">Uncharacterized protein</fullName>
    </submittedName>
</protein>
<accession>A0A7S0SK09</accession>
<dbReference type="EMBL" id="HBFC01016107">
    <property type="protein sequence ID" value="CAD8706830.1"/>
    <property type="molecule type" value="Transcribed_RNA"/>
</dbReference>
<proteinExistence type="predicted"/>